<dbReference type="RefSeq" id="WP_167475386.1">
    <property type="nucleotide sequence ID" value="NZ_CP046172.1"/>
</dbReference>
<keyword evidence="2" id="KW-1185">Reference proteome</keyword>
<evidence type="ECO:0008006" key="3">
    <source>
        <dbReference type="Google" id="ProtNLM"/>
    </source>
</evidence>
<evidence type="ECO:0000313" key="1">
    <source>
        <dbReference type="EMBL" id="QIS12749.1"/>
    </source>
</evidence>
<dbReference type="AlphaFoldDB" id="A0A6G9YHM5"/>
<dbReference type="Proteomes" id="UP000503540">
    <property type="component" value="Chromosome"/>
</dbReference>
<organism evidence="1 2">
    <name type="scientific">Nocardia arthritidis</name>
    <dbReference type="NCBI Taxonomy" id="228602"/>
    <lineage>
        <taxon>Bacteria</taxon>
        <taxon>Bacillati</taxon>
        <taxon>Actinomycetota</taxon>
        <taxon>Actinomycetes</taxon>
        <taxon>Mycobacteriales</taxon>
        <taxon>Nocardiaceae</taxon>
        <taxon>Nocardia</taxon>
    </lineage>
</organism>
<evidence type="ECO:0000313" key="2">
    <source>
        <dbReference type="Proteomes" id="UP000503540"/>
    </source>
</evidence>
<dbReference type="KEGG" id="nah:F5544_24470"/>
<proteinExistence type="predicted"/>
<reference evidence="1 2" key="1">
    <citation type="journal article" date="2019" name="ACS Chem. Biol.">
        <title>Identification and Mobilization of a Cryptic Antibiotic Biosynthesis Gene Locus from a Human-Pathogenic Nocardia Isolate.</title>
        <authorList>
            <person name="Herisse M."/>
            <person name="Ishida K."/>
            <person name="Porter J.L."/>
            <person name="Howden B."/>
            <person name="Hertweck C."/>
            <person name="Stinear T.P."/>
            <person name="Pidot S.J."/>
        </authorList>
    </citation>
    <scope>NUCLEOTIDE SEQUENCE [LARGE SCALE GENOMIC DNA]</scope>
    <source>
        <strain evidence="1 2">AUSMDU00012717</strain>
    </source>
</reference>
<accession>A0A6G9YHM5</accession>
<sequence>MWLKVWIAAADDPALYDRLAAIEPGLAAAVAATAADLTPPGIEARDWTRRITVALDTLRGLALRTAIEPRQSSSSRNPWLATRTELARLLRP</sequence>
<dbReference type="EMBL" id="CP046172">
    <property type="protein sequence ID" value="QIS12749.1"/>
    <property type="molecule type" value="Genomic_DNA"/>
</dbReference>
<protein>
    <recommendedName>
        <fullName evidence="3">BetI-type transcriptional repressor C-terminal domain-containing protein</fullName>
    </recommendedName>
</protein>
<name>A0A6G9YHM5_9NOCA</name>
<gene>
    <name evidence="1" type="ORF">F5544_24470</name>
</gene>